<evidence type="ECO:0000256" key="2">
    <source>
        <dbReference type="RuleBase" id="RU369065"/>
    </source>
</evidence>
<feature type="compositionally biased region" description="Low complexity" evidence="3">
    <location>
        <begin position="83"/>
        <end position="99"/>
    </location>
</feature>
<dbReference type="eggNOG" id="ENOG502S434">
    <property type="taxonomic scope" value="Eukaryota"/>
</dbReference>
<feature type="region of interest" description="Disordered" evidence="3">
    <location>
        <begin position="78"/>
        <end position="99"/>
    </location>
</feature>
<sequence>MGRKYNDIALDISSLSSTPFSWPPGSSPSFRTREEARNTATQQQLTIFYNGRVSVCHVTEGQASAILGLAAEEEEDVDTTLRISPVESSSDQSSSSSIISIPPLLQPHIGFSAVAKMATGQSMKRSLQRFLQKRKKLHTNSPYYR</sequence>
<dbReference type="Gramene" id="ERM99298">
    <property type="protein sequence ID" value="ERM99298"/>
    <property type="gene ID" value="AMTR_s00092p00170060"/>
</dbReference>
<dbReference type="PROSITE" id="PS51320">
    <property type="entry name" value="TIFY"/>
    <property type="match status" value="1"/>
</dbReference>
<dbReference type="STRING" id="13333.W1NVF2"/>
<evidence type="ECO:0000259" key="4">
    <source>
        <dbReference type="PROSITE" id="PS51320"/>
    </source>
</evidence>
<dbReference type="OMA" id="HDMMEER"/>
<dbReference type="OrthoDB" id="782771at2759"/>
<feature type="domain" description="Tify" evidence="4">
    <location>
        <begin position="38"/>
        <end position="72"/>
    </location>
</feature>
<dbReference type="GO" id="GO:0005634">
    <property type="term" value="C:nucleus"/>
    <property type="evidence" value="ECO:0000318"/>
    <property type="project" value="GO_Central"/>
</dbReference>
<dbReference type="KEGG" id="atr:18427329"/>
<reference evidence="6" key="1">
    <citation type="journal article" date="2013" name="Science">
        <title>The Amborella genome and the evolution of flowering plants.</title>
        <authorList>
            <consortium name="Amborella Genome Project"/>
        </authorList>
    </citation>
    <scope>NUCLEOTIDE SEQUENCE [LARGE SCALE GENOMIC DNA]</scope>
</reference>
<evidence type="ECO:0000256" key="1">
    <source>
        <dbReference type="ARBA" id="ARBA00008614"/>
    </source>
</evidence>
<dbReference type="GO" id="GO:2000022">
    <property type="term" value="P:regulation of jasmonic acid mediated signaling pathway"/>
    <property type="evidence" value="ECO:0000318"/>
    <property type="project" value="GO_Central"/>
</dbReference>
<dbReference type="EMBL" id="KI395040">
    <property type="protein sequence ID" value="ERM99298.1"/>
    <property type="molecule type" value="Genomic_DNA"/>
</dbReference>
<dbReference type="GO" id="GO:0009611">
    <property type="term" value="P:response to wounding"/>
    <property type="evidence" value="ECO:0000318"/>
    <property type="project" value="GO_Central"/>
</dbReference>
<dbReference type="InterPro" id="IPR040390">
    <property type="entry name" value="TIFY/JAZ"/>
</dbReference>
<proteinExistence type="inferred from homology"/>
<dbReference type="InterPro" id="IPR010399">
    <property type="entry name" value="Tify_dom"/>
</dbReference>
<dbReference type="Pfam" id="PF06200">
    <property type="entry name" value="tify"/>
    <property type="match status" value="1"/>
</dbReference>
<dbReference type="Proteomes" id="UP000017836">
    <property type="component" value="Unassembled WGS sequence"/>
</dbReference>
<evidence type="ECO:0000313" key="5">
    <source>
        <dbReference type="EMBL" id="ERM99298.1"/>
    </source>
</evidence>
<dbReference type="AlphaFoldDB" id="W1NVF2"/>
<comment type="function">
    <text evidence="2">Repressor of jasmonate responses.</text>
</comment>
<evidence type="ECO:0000256" key="3">
    <source>
        <dbReference type="SAM" id="MobiDB-lite"/>
    </source>
</evidence>
<keyword evidence="2" id="KW-1184">Jasmonic acid signaling pathway</keyword>
<comment type="similarity">
    <text evidence="1 2">Belongs to the TIFY/JAZ family.</text>
</comment>
<organism evidence="5 6">
    <name type="scientific">Amborella trichopoda</name>
    <dbReference type="NCBI Taxonomy" id="13333"/>
    <lineage>
        <taxon>Eukaryota</taxon>
        <taxon>Viridiplantae</taxon>
        <taxon>Streptophyta</taxon>
        <taxon>Embryophyta</taxon>
        <taxon>Tracheophyta</taxon>
        <taxon>Spermatophyta</taxon>
        <taxon>Magnoliopsida</taxon>
        <taxon>Amborellales</taxon>
        <taxon>Amborellaceae</taxon>
        <taxon>Amborella</taxon>
    </lineage>
</organism>
<keyword evidence="6" id="KW-1185">Reference proteome</keyword>
<evidence type="ECO:0000313" key="6">
    <source>
        <dbReference type="Proteomes" id="UP000017836"/>
    </source>
</evidence>
<comment type="domain">
    <text evidence="2">The jas domain is required for interaction with COI1.</text>
</comment>
<dbReference type="PANTHER" id="PTHR33077">
    <property type="entry name" value="PROTEIN TIFY 4A-RELATED-RELATED"/>
    <property type="match status" value="1"/>
</dbReference>
<dbReference type="HOGENOM" id="CLU_1706633_0_0_1"/>
<keyword evidence="2" id="KW-0539">Nucleus</keyword>
<dbReference type="GO" id="GO:0031347">
    <property type="term" value="P:regulation of defense response"/>
    <property type="evidence" value="ECO:0000318"/>
    <property type="project" value="GO_Central"/>
</dbReference>
<dbReference type="PANTHER" id="PTHR33077:SF17">
    <property type="entry name" value="PROTEIN TIFY 5B"/>
    <property type="match status" value="1"/>
</dbReference>
<gene>
    <name evidence="5" type="ORF">AMTR_s00092p00170060</name>
</gene>
<dbReference type="SMART" id="SM00979">
    <property type="entry name" value="TIFY"/>
    <property type="match status" value="1"/>
</dbReference>
<comment type="subcellular location">
    <subcellularLocation>
        <location evidence="2">Nucleus</location>
    </subcellularLocation>
</comment>
<name>W1NVF2_AMBTC</name>
<protein>
    <recommendedName>
        <fullName evidence="2">Protein TIFY</fullName>
    </recommendedName>
    <alternativeName>
        <fullName evidence="2">Jasmonate ZIM domain-containing protein</fullName>
    </alternativeName>
</protein>
<accession>W1NVF2</accession>
<feature type="region of interest" description="Disordered" evidence="3">
    <location>
        <begin position="19"/>
        <end position="38"/>
    </location>
</feature>